<organism evidence="4">
    <name type="scientific">Condorpox virus</name>
    <dbReference type="NCBI Taxonomy" id="3049970"/>
    <lineage>
        <taxon>Viruses</taxon>
        <taxon>Varidnaviria</taxon>
        <taxon>Bamfordvirae</taxon>
        <taxon>Nucleocytoviricota</taxon>
        <taxon>Pokkesviricetes</taxon>
        <taxon>Chitovirales</taxon>
        <taxon>Poxviridae</taxon>
        <taxon>Chordopoxvirinae</taxon>
        <taxon>Avipoxvirus</taxon>
    </lineage>
</organism>
<evidence type="ECO:0000259" key="2">
    <source>
        <dbReference type="Pfam" id="PF13168"/>
    </source>
</evidence>
<sequence length="1921" mass="217757">MDMIIIFTIFIAITRSELCRRKSPIYHDTGKNLNLKERTDYAATATYGYLSTAEKVHKEIFIESFNWDSILASVKRIFLDKCSNDKGVFKYNYTVNMNITVSTDIANGKNTENRKNINKNIIKTLLLYNNSMISQFVNDTGDRAYFNLPVMEHVSYVDNGCNNVTVDEVIIYNFSVGNGDKVGKSSQARSVIPITFKGVSTHEPYTNSDKFIECIKKIVAKGCQSPKGKVKIDTSIISNCKSCTLSLMVEVAGIPEEFNTTLRENGATPDTLSELLYACMMTNRKDCIDYVAPIERFQSDTLLSLSSYIKQNNHRVKRDSSTNVDMTMEDIRCMYSMYDNRKKEDEFVTCMVTSNSRSKRGTSEDENNPDDIEMSQYLKKIMRIEEVIPREATHLQLGVSTSYSQESSIQVAGDINILAKVKDRAKKTLQSFLPNIPVNTPTDEIYDKINRPTSRNQVPEDSKNILSGRLAAITARKIESVRGVLESRIGYSSSNTEDAGYVELQFKGASAGASALYEYEEEDIQMVESYVRRGHTRRRTADNLVENIGAYRQKGGKGVHVVSTVSDTSTGLFDVDTSTLIVSPLTRKGAIIKRNTRSKYKNLRELVDSTVTPPTTSRIDRRDYSESPRYHSPSHRRCKRGTNDAVCAILGRRSRTNSNSNQGSQDSFQDHHPYIDYQTASRFMSDIAGVNNQPPVYMNLQERDNDHVAAARAMGIRTGSRTDDNRRDYIPLQQRNTGQRVSDRTHASIVVPQNRYDRISHPPRRVYEEFLPLDHPDAHRPPLPPRVPIPPPIPPRIPLHQGRPLHPIQHIYNNDDIVARPNLIPISLSPSHHSSYDMINSMHSDSYYSIQDSQDTGQRPLPRIPGRSRSYSSSDHIYDVMYESIDSHDNIYYSIGSSSGRGSSGRSNSGTSLHRSVSSTRSSYTESMQRIKTSVDKAMIFGLAIQTMSMNTINRQSRLQRIEEGFRDDTEAVIEAVSTALSSVGTSMATAGIVTSPYLSFAGMGLSLIAGLIDIGKDIYYSLSGTKKPIDPLVRKFSMYNDIVADTARTGVRKCLMPGSDLTIFLSYRSDTSFMPQIEKLATYFIDTIDSVLYYLNTSGIIVDFSLTLACPIGHLRSTTLDITAYTNLKFTTDEGIKFYQFVGIAAMLSKFPTVELTCGKDITLTLKPFEVKMTNMQLLKMATPGEPPATKKFPSNVCDLFPMKNFYLLVKGCPYDASQTSITRTTCSILLKMTTWDDKNQRWVLENPFERNNKHRQLFTFSTYDFNKTIIKPNEIQGHAKYCANKHIKECYWVDVMILDDITSCASRVRTLYVEVYTFDSNAGFNSFVLTCPSGSTPVAVGNTTGLIELPLSDFFSVKMFASVEERSGVAVFCVHNDDSRYKSDILMISFVKPVYQKEAVLVDNYKGKRKIFDDLVRGRMPWRSRTCVTWKQGRTCIGYYGRVTVWPPDFLLQIDTGNELLITEKYDPSTVDATNLEKVITRFPYELDVTFSVSDLGRAYDDPNRFWDDAKKQLRTYSSILLLLLPCTTRANILIYDSNVIISILGYMQSQTNDYGDGNKYTFKHMEGSECTATLDLTLKSISMRCPMFTIPRNISKYEGLCFVTVTSKDHCAIKNDEYKKYGYPSNKADKVRHCGVYTWPDEEDPGHYCGYVSTLNHVTYKHPEYEACKSTILVYYVDTWIESIVLDKPPYIFDFKYDKRSNNEYVDKQLSDTLKTLYDDNLKLIEYRDGSLSKSINRLSEALTGEARSITDVSVDSDLIEISYSADQEKILEIEERIKETTEEVITSTLSDDDLEEIFYDDNEKCCILDLEKKLAVKLYVEENYTCGLLEDFCYEHGKQIFLLVNNTFIDYKLVSIAGMPIITCFYPTIVPLLPATIRKVEDSIMLYAIEEGIQELLYDLDYNISVALLTSELSYTR</sequence>
<feature type="compositionally biased region" description="Polar residues" evidence="1">
    <location>
        <begin position="656"/>
        <end position="667"/>
    </location>
</feature>
<feature type="compositionally biased region" description="Basic and acidic residues" evidence="1">
    <location>
        <begin position="618"/>
        <end position="629"/>
    </location>
</feature>
<dbReference type="InterPro" id="IPR025133">
    <property type="entry name" value="Poxvirus_B22R_N_dom"/>
</dbReference>
<dbReference type="InterPro" id="IPR025128">
    <property type="entry name" value="Poxvirus_B22R_C_dom"/>
</dbReference>
<dbReference type="Pfam" id="PF13168">
    <property type="entry name" value="Poxvirus_B22R_C"/>
    <property type="match status" value="1"/>
</dbReference>
<reference evidence="4" key="1">
    <citation type="submission" date="2023-04" db="EMBL/GenBank/DDBJ databases">
        <title>Genomic characterization of avipoxvirus isolates from Andean condor (Vultur gryphus).</title>
        <authorList>
            <person name="Butt S.L."/>
            <person name="Do Nascimento G.M."/>
            <person name="Tripathy D.N."/>
            <person name="Diel D.G."/>
        </authorList>
    </citation>
    <scope>NUCLEOTIDE SEQUENCE</scope>
    <source>
        <strain evidence="4">CDPV99</strain>
    </source>
</reference>
<feature type="region of interest" description="Disordered" evidence="1">
    <location>
        <begin position="897"/>
        <end position="924"/>
    </location>
</feature>
<gene>
    <name evidence="4" type="ORF">CDPV99-152</name>
</gene>
<dbReference type="InterPro" id="IPR007490">
    <property type="entry name" value="Poxvirus_B22"/>
</dbReference>
<evidence type="ECO:0000256" key="1">
    <source>
        <dbReference type="SAM" id="MobiDB-lite"/>
    </source>
</evidence>
<dbReference type="EMBL" id="OQ865376">
    <property type="protein sequence ID" value="WHV01268.1"/>
    <property type="molecule type" value="Genomic_DNA"/>
</dbReference>
<accession>A0AAT9UNR1</accession>
<name>A0AAT9UNR1_9POXV</name>
<evidence type="ECO:0000259" key="3">
    <source>
        <dbReference type="Pfam" id="PF13169"/>
    </source>
</evidence>
<feature type="domain" description="Poxvirus B22R protein N-terminal" evidence="3">
    <location>
        <begin position="17"/>
        <end position="103"/>
    </location>
</feature>
<feature type="domain" description="Poxvirus B22R protein C-terminal" evidence="2">
    <location>
        <begin position="972"/>
        <end position="1166"/>
    </location>
</feature>
<evidence type="ECO:0000313" key="4">
    <source>
        <dbReference type="EMBL" id="WHV01268.1"/>
    </source>
</evidence>
<feature type="region of interest" description="Disordered" evidence="1">
    <location>
        <begin position="611"/>
        <end position="639"/>
    </location>
</feature>
<proteinExistence type="predicted"/>
<dbReference type="Pfam" id="PF13169">
    <property type="entry name" value="Poxvirus_B22R_N"/>
    <property type="match status" value="1"/>
</dbReference>
<feature type="region of interest" description="Disordered" evidence="1">
    <location>
        <begin position="849"/>
        <end position="872"/>
    </location>
</feature>
<feature type="region of interest" description="Disordered" evidence="1">
    <location>
        <begin position="652"/>
        <end position="671"/>
    </location>
</feature>
<dbReference type="Pfam" id="PF04395">
    <property type="entry name" value="Poxvirus_B22R"/>
    <property type="match status" value="1"/>
</dbReference>
<protein>
    <submittedName>
        <fullName evidence="4">B22R-like protein</fullName>
    </submittedName>
</protein>